<evidence type="ECO:0000313" key="3">
    <source>
        <dbReference type="EMBL" id="MBC6993423.1"/>
    </source>
</evidence>
<dbReference type="GO" id="GO:0016853">
    <property type="term" value="F:isomerase activity"/>
    <property type="evidence" value="ECO:0007669"/>
    <property type="project" value="InterPro"/>
</dbReference>
<dbReference type="Gene3D" id="3.90.226.10">
    <property type="entry name" value="2-enoyl-CoA Hydratase, Chain A, domain 1"/>
    <property type="match status" value="1"/>
</dbReference>
<dbReference type="InterPro" id="IPR045002">
    <property type="entry name" value="Ech1-like"/>
</dbReference>
<dbReference type="InterPro" id="IPR001753">
    <property type="entry name" value="Enoyl-CoA_hydra/iso"/>
</dbReference>
<dbReference type="PANTHER" id="PTHR43149:SF3">
    <property type="entry name" value="DELTA(3,5)-DELTA(2,4)-DIENOYL-COA ISOMERASE, PEROXISOMAL-LIKE"/>
    <property type="match status" value="1"/>
</dbReference>
<evidence type="ECO:0000313" key="4">
    <source>
        <dbReference type="Proteomes" id="UP000650081"/>
    </source>
</evidence>
<dbReference type="SUPFAM" id="SSF52096">
    <property type="entry name" value="ClpP/crotonase"/>
    <property type="match status" value="1"/>
</dbReference>
<keyword evidence="4" id="KW-1185">Reference proteome</keyword>
<dbReference type="EMBL" id="JACSIT010000067">
    <property type="protein sequence ID" value="MBC6993423.1"/>
    <property type="molecule type" value="Genomic_DNA"/>
</dbReference>
<dbReference type="Gene3D" id="1.10.12.10">
    <property type="entry name" value="Lyase 2-enoyl-coa Hydratase, Chain A, domain 2"/>
    <property type="match status" value="1"/>
</dbReference>
<dbReference type="RefSeq" id="WP_187465534.1">
    <property type="nucleotide sequence ID" value="NZ_JACSIT010000067.1"/>
</dbReference>
<dbReference type="CDD" id="cd06558">
    <property type="entry name" value="crotonase-like"/>
    <property type="match status" value="1"/>
</dbReference>
<organism evidence="3 4">
    <name type="scientific">Neolewinella lacunae</name>
    <dbReference type="NCBI Taxonomy" id="1517758"/>
    <lineage>
        <taxon>Bacteria</taxon>
        <taxon>Pseudomonadati</taxon>
        <taxon>Bacteroidota</taxon>
        <taxon>Saprospiria</taxon>
        <taxon>Saprospirales</taxon>
        <taxon>Lewinellaceae</taxon>
        <taxon>Neolewinella</taxon>
    </lineage>
</organism>
<protein>
    <submittedName>
        <fullName evidence="3">Enoyl-CoA hydratase/isomerase family protein</fullName>
    </submittedName>
</protein>
<comment type="similarity">
    <text evidence="1 2">Belongs to the enoyl-CoA hydratase/isomerase family.</text>
</comment>
<name>A0A923PLI9_9BACT</name>
<dbReference type="InterPro" id="IPR014748">
    <property type="entry name" value="Enoyl-CoA_hydra_C"/>
</dbReference>
<sequence length="248" mass="26242">MTISIQQHVATLTFNQPDRANSLDEAGWRGLRDAVRLVADDPAVHVVVLAGEGKHFCAGMDLSVLGSLQQRAAPTRAATQELLESFILEIQDCITAIAECPKPVLAAIQGACIGGGVAIASACDIIYCTEDAHFIVKEVDFGIVADIGTLQRLPHFLPAGMVAELAMTGRKFYASEAVVAGLVTRTFSNSGNLRSGVAEIASSMAAKSPPVLQGIKHQLQYGRSHTTAESLAYVAHYSAALLSRGLRD</sequence>
<dbReference type="Pfam" id="PF00378">
    <property type="entry name" value="ECH_1"/>
    <property type="match status" value="1"/>
</dbReference>
<evidence type="ECO:0000256" key="2">
    <source>
        <dbReference type="RuleBase" id="RU003707"/>
    </source>
</evidence>
<accession>A0A923PLI9</accession>
<proteinExistence type="inferred from homology"/>
<dbReference type="InterPro" id="IPR018376">
    <property type="entry name" value="Enoyl-CoA_hyd/isom_CS"/>
</dbReference>
<dbReference type="PROSITE" id="PS00166">
    <property type="entry name" value="ENOYL_COA_HYDRATASE"/>
    <property type="match status" value="1"/>
</dbReference>
<gene>
    <name evidence="3" type="ORF">H9S92_04570</name>
</gene>
<dbReference type="PANTHER" id="PTHR43149">
    <property type="entry name" value="ENOYL-COA HYDRATASE"/>
    <property type="match status" value="1"/>
</dbReference>
<evidence type="ECO:0000256" key="1">
    <source>
        <dbReference type="ARBA" id="ARBA00005254"/>
    </source>
</evidence>
<dbReference type="AlphaFoldDB" id="A0A923PLI9"/>
<dbReference type="InterPro" id="IPR029045">
    <property type="entry name" value="ClpP/crotonase-like_dom_sf"/>
</dbReference>
<reference evidence="3" key="1">
    <citation type="submission" date="2020-08" db="EMBL/GenBank/DDBJ databases">
        <title>Lewinella bacteria from marine environments.</title>
        <authorList>
            <person name="Zhong Y."/>
        </authorList>
    </citation>
    <scope>NUCLEOTIDE SEQUENCE</scope>
    <source>
        <strain evidence="3">KCTC 42187</strain>
    </source>
</reference>
<dbReference type="Proteomes" id="UP000650081">
    <property type="component" value="Unassembled WGS sequence"/>
</dbReference>
<comment type="caution">
    <text evidence="3">The sequence shown here is derived from an EMBL/GenBank/DDBJ whole genome shotgun (WGS) entry which is preliminary data.</text>
</comment>